<dbReference type="GO" id="GO:0000221">
    <property type="term" value="C:vacuolar proton-transporting V-type ATPase, V1 domain"/>
    <property type="evidence" value="ECO:0007669"/>
    <property type="project" value="EnsemblFungi"/>
</dbReference>
<evidence type="ECO:0000256" key="1">
    <source>
        <dbReference type="ARBA" id="ARBA00005901"/>
    </source>
</evidence>
<dbReference type="GO" id="GO:0046961">
    <property type="term" value="F:proton-transporting ATPase activity, rotational mechanism"/>
    <property type="evidence" value="ECO:0007669"/>
    <property type="project" value="InterPro"/>
</dbReference>
<keyword evidence="5" id="KW-1185">Reference proteome</keyword>
<dbReference type="EMBL" id="KV454291">
    <property type="protein sequence ID" value="ODQ74881.1"/>
    <property type="molecule type" value="Genomic_DNA"/>
</dbReference>
<dbReference type="AlphaFoldDB" id="A0A1E3QB34"/>
<keyword evidence="2" id="KW-0813">Transport</keyword>
<dbReference type="OrthoDB" id="10263003at2759"/>
<dbReference type="SUPFAM" id="SSF160527">
    <property type="entry name" value="V-type ATPase subunit E-like"/>
    <property type="match status" value="1"/>
</dbReference>
<reference evidence="4 5" key="1">
    <citation type="journal article" date="2016" name="Proc. Natl. Acad. Sci. U.S.A.">
        <title>Comparative genomics of biotechnologically important yeasts.</title>
        <authorList>
            <person name="Riley R."/>
            <person name="Haridas S."/>
            <person name="Wolfe K.H."/>
            <person name="Lopes M.R."/>
            <person name="Hittinger C.T."/>
            <person name="Goeker M."/>
            <person name="Salamov A.A."/>
            <person name="Wisecaver J.H."/>
            <person name="Long T.M."/>
            <person name="Calvey C.H."/>
            <person name="Aerts A.L."/>
            <person name="Barry K.W."/>
            <person name="Choi C."/>
            <person name="Clum A."/>
            <person name="Coughlan A.Y."/>
            <person name="Deshpande S."/>
            <person name="Douglass A.P."/>
            <person name="Hanson S.J."/>
            <person name="Klenk H.-P."/>
            <person name="LaButti K.M."/>
            <person name="Lapidus A."/>
            <person name="Lindquist E.A."/>
            <person name="Lipzen A.M."/>
            <person name="Meier-Kolthoff J.P."/>
            <person name="Ohm R.A."/>
            <person name="Otillar R.P."/>
            <person name="Pangilinan J.L."/>
            <person name="Peng Y."/>
            <person name="Rokas A."/>
            <person name="Rosa C.A."/>
            <person name="Scheuner C."/>
            <person name="Sibirny A.A."/>
            <person name="Slot J.C."/>
            <person name="Stielow J.B."/>
            <person name="Sun H."/>
            <person name="Kurtzman C.P."/>
            <person name="Blackwell M."/>
            <person name="Grigoriev I.V."/>
            <person name="Jeffries T.W."/>
        </authorList>
    </citation>
    <scope>NUCLEOTIDE SEQUENCE [LARGE SCALE GENOMIC DNA]</scope>
    <source>
        <strain evidence="4 5">NRRL Y-11557</strain>
    </source>
</reference>
<keyword evidence="3" id="KW-0406">Ion transport</keyword>
<name>A0A1E3QB34_LIPST</name>
<dbReference type="HAMAP" id="MF_00311">
    <property type="entry name" value="ATP_synth_E_arch"/>
    <property type="match status" value="1"/>
</dbReference>
<gene>
    <name evidence="4" type="ORF">LIPSTDRAFT_102936</name>
</gene>
<protein>
    <recommendedName>
        <fullName evidence="6">V-type proton ATPase subunit E</fullName>
    </recommendedName>
</protein>
<evidence type="ECO:0000256" key="2">
    <source>
        <dbReference type="ARBA" id="ARBA00022448"/>
    </source>
</evidence>
<dbReference type="Proteomes" id="UP000094385">
    <property type="component" value="Unassembled WGS sequence"/>
</dbReference>
<dbReference type="InterPro" id="IPR038495">
    <property type="entry name" value="ATPase_E_C"/>
</dbReference>
<sequence length="229" mass="25682">MSNTALTDDQVDVELKKLVQFIKQEALEKAREIQIKADEEFAIEKAKLVRSEISTIDSVYERRTKQASLAQQITKSNITNKTRLRVLAARQEVLDDVFEEASKQSFEISNDSNKYFVLLKDLILEGAFVLYESNITVSAREKDYDLIKKAIPIVEDEYKKAAGFAVKVTINEAQPLSSESSGGVIVQGSGGRIVVTNTLEERLNLLSEESLPAIRVAIFGESPTRKFYD</sequence>
<dbReference type="PANTHER" id="PTHR45715">
    <property type="entry name" value="ATPASE H+-TRANSPORTING V1 SUBUNIT E1A-RELATED"/>
    <property type="match status" value="1"/>
</dbReference>
<dbReference type="GO" id="GO:0000329">
    <property type="term" value="C:fungal-type vacuole membrane"/>
    <property type="evidence" value="ECO:0007669"/>
    <property type="project" value="EnsemblFungi"/>
</dbReference>
<dbReference type="Gene3D" id="6.10.250.1620">
    <property type="match status" value="1"/>
</dbReference>
<organism evidence="4 5">
    <name type="scientific">Lipomyces starkeyi NRRL Y-11557</name>
    <dbReference type="NCBI Taxonomy" id="675824"/>
    <lineage>
        <taxon>Eukaryota</taxon>
        <taxon>Fungi</taxon>
        <taxon>Dikarya</taxon>
        <taxon>Ascomycota</taxon>
        <taxon>Saccharomycotina</taxon>
        <taxon>Lipomycetes</taxon>
        <taxon>Lipomycetales</taxon>
        <taxon>Lipomycetaceae</taxon>
        <taxon>Lipomyces</taxon>
    </lineage>
</organism>
<comment type="similarity">
    <text evidence="1">Belongs to the V-ATPase E subunit family.</text>
</comment>
<evidence type="ECO:0000313" key="5">
    <source>
        <dbReference type="Proteomes" id="UP000094385"/>
    </source>
</evidence>
<accession>A0A1E3QB34</accession>
<dbReference type="Pfam" id="PF01991">
    <property type="entry name" value="vATP-synt_E"/>
    <property type="match status" value="1"/>
</dbReference>
<dbReference type="STRING" id="675824.A0A1E3QB34"/>
<dbReference type="InterPro" id="IPR002842">
    <property type="entry name" value="ATPase_V1_Esu"/>
</dbReference>
<evidence type="ECO:0000256" key="3">
    <source>
        <dbReference type="ARBA" id="ARBA00023065"/>
    </source>
</evidence>
<dbReference type="GO" id="GO:0045121">
    <property type="term" value="C:membrane raft"/>
    <property type="evidence" value="ECO:0007669"/>
    <property type="project" value="EnsemblFungi"/>
</dbReference>
<evidence type="ECO:0000313" key="4">
    <source>
        <dbReference type="EMBL" id="ODQ74881.1"/>
    </source>
</evidence>
<dbReference type="Gene3D" id="3.30.2320.30">
    <property type="entry name" value="ATP synthase, E subunit, C-terminal"/>
    <property type="match status" value="1"/>
</dbReference>
<proteinExistence type="inferred from homology"/>
<evidence type="ECO:0008006" key="6">
    <source>
        <dbReference type="Google" id="ProtNLM"/>
    </source>
</evidence>